<reference evidence="7" key="2">
    <citation type="submission" date="2021-09" db="EMBL/GenBank/DDBJ databases">
        <authorList>
            <person name="Gilroy R."/>
        </authorList>
    </citation>
    <scope>NUCLEOTIDE SEQUENCE</scope>
    <source>
        <strain evidence="7">ChiGjej5B5-7349</strain>
    </source>
</reference>
<gene>
    <name evidence="7" type="ORF">K8V08_03380</name>
</gene>
<keyword evidence="7" id="KW-0032">Aminotransferase</keyword>
<dbReference type="EMBL" id="DYUK01000076">
    <property type="protein sequence ID" value="HJG79435.1"/>
    <property type="molecule type" value="Genomic_DNA"/>
</dbReference>
<feature type="modified residue" description="N6-(pyridoxal phosphate)lysine" evidence="5">
    <location>
        <position position="202"/>
    </location>
</feature>
<dbReference type="GO" id="GO:0006545">
    <property type="term" value="P:glycine biosynthetic process"/>
    <property type="evidence" value="ECO:0007669"/>
    <property type="project" value="TreeGrafter"/>
</dbReference>
<dbReference type="AlphaFoldDB" id="A0A921SML4"/>
<accession>A0A921SML4</accession>
<dbReference type="SUPFAM" id="SSF53383">
    <property type="entry name" value="PLP-dependent transferases"/>
    <property type="match status" value="1"/>
</dbReference>
<protein>
    <submittedName>
        <fullName evidence="7">Aminotransferase class I/II-fold pyridoxal phosphate-dependent enzyme</fullName>
    </submittedName>
</protein>
<dbReference type="GO" id="GO:0005829">
    <property type="term" value="C:cytosol"/>
    <property type="evidence" value="ECO:0007669"/>
    <property type="project" value="TreeGrafter"/>
</dbReference>
<dbReference type="InterPro" id="IPR015422">
    <property type="entry name" value="PyrdxlP-dep_Trfase_small"/>
</dbReference>
<dbReference type="InterPro" id="IPR001597">
    <property type="entry name" value="ArAA_b-elim_lyase/Thr_aldolase"/>
</dbReference>
<dbReference type="InterPro" id="IPR015421">
    <property type="entry name" value="PyrdxlP-dep_Trfase_major"/>
</dbReference>
<comment type="cofactor">
    <cofactor evidence="1">
        <name>pyridoxal 5'-phosphate</name>
        <dbReference type="ChEBI" id="CHEBI:597326"/>
    </cofactor>
</comment>
<feature type="domain" description="Aromatic amino acid beta-eliminating lyase/threonine aldolase" evidence="6">
    <location>
        <begin position="5"/>
        <end position="288"/>
    </location>
</feature>
<dbReference type="Gene3D" id="3.90.1150.10">
    <property type="entry name" value="Aspartate Aminotransferase, domain 1"/>
    <property type="match status" value="1"/>
</dbReference>
<sequence>MEPIDLRSDTLTRPDERMRRAMADAPVGDDVYGEDPTVNALEARVAEMFGHEAGLFCASGSLANMVGVAASVGRGEEVLAESRAHILRSEVGGHGAIAGITSRTWISPDGTLDADAAVALVERPRGYNQVGTALIAVENTHNFSGGRIAAIDQLRALRACADERGVRVHMDGARVANAVVAEGSSFADQGAVVDSLSICLSKGLGAPVGSVLTGTASLIEEARYLRKRYGGGMRQAGILAAAGHDALDRNIDRLADDHAHAAHIAATVAQAVPQFADPASVQTNIVMLTPGRAGVSAEDYAQAAAQRGVRILAMNEGECRLVTHLDVSEEQAHTAARILAELAERAATA</sequence>
<comment type="caution">
    <text evidence="7">The sequence shown here is derived from an EMBL/GenBank/DDBJ whole genome shotgun (WGS) entry which is preliminary data.</text>
</comment>
<proteinExistence type="inferred from homology"/>
<keyword evidence="4" id="KW-0456">Lyase</keyword>
<evidence type="ECO:0000256" key="5">
    <source>
        <dbReference type="PIRSR" id="PIRSR017617-1"/>
    </source>
</evidence>
<dbReference type="NCBIfam" id="NF041359">
    <property type="entry name" value="GntG_guanitoxin"/>
    <property type="match status" value="1"/>
</dbReference>
<dbReference type="Pfam" id="PF01212">
    <property type="entry name" value="Beta_elim_lyase"/>
    <property type="match status" value="1"/>
</dbReference>
<evidence type="ECO:0000256" key="1">
    <source>
        <dbReference type="ARBA" id="ARBA00001933"/>
    </source>
</evidence>
<dbReference type="FunFam" id="3.40.640.10:FF:000030">
    <property type="entry name" value="Low-specificity L-threonine aldolase"/>
    <property type="match status" value="1"/>
</dbReference>
<dbReference type="Proteomes" id="UP000784435">
    <property type="component" value="Unassembled WGS sequence"/>
</dbReference>
<evidence type="ECO:0000256" key="4">
    <source>
        <dbReference type="ARBA" id="ARBA00023239"/>
    </source>
</evidence>
<dbReference type="GO" id="GO:0006567">
    <property type="term" value="P:L-threonine catabolic process"/>
    <property type="evidence" value="ECO:0007669"/>
    <property type="project" value="TreeGrafter"/>
</dbReference>
<evidence type="ECO:0000256" key="2">
    <source>
        <dbReference type="ARBA" id="ARBA00006966"/>
    </source>
</evidence>
<dbReference type="PANTHER" id="PTHR48097">
    <property type="entry name" value="L-THREONINE ALDOLASE-RELATED"/>
    <property type="match status" value="1"/>
</dbReference>
<evidence type="ECO:0000313" key="8">
    <source>
        <dbReference type="Proteomes" id="UP000784435"/>
    </source>
</evidence>
<evidence type="ECO:0000256" key="3">
    <source>
        <dbReference type="ARBA" id="ARBA00022898"/>
    </source>
</evidence>
<name>A0A921SML4_9MICO</name>
<evidence type="ECO:0000313" key="7">
    <source>
        <dbReference type="EMBL" id="HJG79435.1"/>
    </source>
</evidence>
<dbReference type="PANTHER" id="PTHR48097:SF9">
    <property type="entry name" value="L-THREONINE ALDOLASE"/>
    <property type="match status" value="1"/>
</dbReference>
<dbReference type="InterPro" id="IPR023603">
    <property type="entry name" value="Low_specificity_L-TA-like"/>
</dbReference>
<dbReference type="GO" id="GO:0008483">
    <property type="term" value="F:transaminase activity"/>
    <property type="evidence" value="ECO:0007669"/>
    <property type="project" value="UniProtKB-KW"/>
</dbReference>
<dbReference type="GO" id="GO:0008732">
    <property type="term" value="F:L-allo-threonine aldolase activity"/>
    <property type="evidence" value="ECO:0007669"/>
    <property type="project" value="TreeGrafter"/>
</dbReference>
<dbReference type="InterPro" id="IPR015424">
    <property type="entry name" value="PyrdxlP-dep_Trfase"/>
</dbReference>
<dbReference type="Gene3D" id="3.40.640.10">
    <property type="entry name" value="Type I PLP-dependent aspartate aminotransferase-like (Major domain)"/>
    <property type="match status" value="1"/>
</dbReference>
<keyword evidence="7" id="KW-0808">Transferase</keyword>
<organism evidence="7 8">
    <name type="scientific">Brevibacterium senegalense</name>
    <dbReference type="NCBI Taxonomy" id="1033736"/>
    <lineage>
        <taxon>Bacteria</taxon>
        <taxon>Bacillati</taxon>
        <taxon>Actinomycetota</taxon>
        <taxon>Actinomycetes</taxon>
        <taxon>Micrococcales</taxon>
        <taxon>Brevibacteriaceae</taxon>
        <taxon>Brevibacterium</taxon>
    </lineage>
</organism>
<evidence type="ECO:0000259" key="6">
    <source>
        <dbReference type="Pfam" id="PF01212"/>
    </source>
</evidence>
<comment type="similarity">
    <text evidence="2">Belongs to the threonine aldolase family.</text>
</comment>
<dbReference type="PIRSF" id="PIRSF017617">
    <property type="entry name" value="Thr_aldolase"/>
    <property type="match status" value="1"/>
</dbReference>
<reference evidence="7" key="1">
    <citation type="journal article" date="2021" name="PeerJ">
        <title>Extensive microbial diversity within the chicken gut microbiome revealed by metagenomics and culture.</title>
        <authorList>
            <person name="Gilroy R."/>
            <person name="Ravi A."/>
            <person name="Getino M."/>
            <person name="Pursley I."/>
            <person name="Horton D.L."/>
            <person name="Alikhan N.F."/>
            <person name="Baker D."/>
            <person name="Gharbi K."/>
            <person name="Hall N."/>
            <person name="Watson M."/>
            <person name="Adriaenssens E.M."/>
            <person name="Foster-Nyarko E."/>
            <person name="Jarju S."/>
            <person name="Secka A."/>
            <person name="Antonio M."/>
            <person name="Oren A."/>
            <person name="Chaudhuri R.R."/>
            <person name="La Ragione R."/>
            <person name="Hildebrand F."/>
            <person name="Pallen M.J."/>
        </authorList>
    </citation>
    <scope>NUCLEOTIDE SEQUENCE</scope>
    <source>
        <strain evidence="7">ChiGjej5B5-7349</strain>
    </source>
</reference>
<keyword evidence="3" id="KW-0663">Pyridoxal phosphate</keyword>